<keyword evidence="2" id="KW-1185">Reference proteome</keyword>
<dbReference type="Proteomes" id="UP000002872">
    <property type="component" value="Unassembled WGS sequence"/>
</dbReference>
<evidence type="ECO:0000313" key="2">
    <source>
        <dbReference type="Proteomes" id="UP000002872"/>
    </source>
</evidence>
<dbReference type="InParanoid" id="I3EK07"/>
<dbReference type="VEuPathDB" id="MicrosporidiaDB:NEQG_00324"/>
<name>I3EK07_NEMP3</name>
<reference evidence="1" key="1">
    <citation type="submission" date="2011-01" db="EMBL/GenBank/DDBJ databases">
        <title>The Genome Sequence of Nematocida parisii strain ERTm3.</title>
        <authorList>
            <consortium name="The Broad Institute Genome Sequencing Platform"/>
            <consortium name="The Broad Institute Genome Sequencing Center for Infectious Disease"/>
            <person name="Cuomo C."/>
            <person name="Troemel E."/>
            <person name="Young S.K."/>
            <person name="Zeng Q."/>
            <person name="Gargeya S."/>
            <person name="Fitzgerald M."/>
            <person name="Haas B."/>
            <person name="Abouelleil A."/>
            <person name="Alvarado L."/>
            <person name="Arachchi H.M."/>
            <person name="Berlin A."/>
            <person name="Chapman S.B."/>
            <person name="Gearin G."/>
            <person name="Goldberg J."/>
            <person name="Griggs A."/>
            <person name="Gujja S."/>
            <person name="Hansen M."/>
            <person name="Heiman D."/>
            <person name="Howarth C."/>
            <person name="Larimer J."/>
            <person name="Lui A."/>
            <person name="MacDonald P.J.P."/>
            <person name="McCowen C."/>
            <person name="Montmayeur A."/>
            <person name="Murphy C."/>
            <person name="Neiman D."/>
            <person name="Pearson M."/>
            <person name="Priest M."/>
            <person name="Roberts A."/>
            <person name="Saif S."/>
            <person name="Shea T."/>
            <person name="Sisk P."/>
            <person name="Stolte C."/>
            <person name="Sykes S."/>
            <person name="Wortman J."/>
            <person name="Nusbaum C."/>
            <person name="Birren B."/>
        </authorList>
    </citation>
    <scope>NUCLEOTIDE SEQUENCE</scope>
    <source>
        <strain evidence="1">ERTm3</strain>
    </source>
</reference>
<dbReference type="EMBL" id="GL870876">
    <property type="protein sequence ID" value="EIJ89554.1"/>
    <property type="molecule type" value="Genomic_DNA"/>
</dbReference>
<dbReference type="OrthoDB" id="10318079at2759"/>
<dbReference type="AlphaFoldDB" id="I3EK07"/>
<accession>I3EK07</accession>
<dbReference type="HOGENOM" id="CLU_669195_0_0_1"/>
<gene>
    <name evidence="1" type="ORF">NEQG_00324</name>
</gene>
<sequence length="411" mass="48256">MDNNNWHEIHCEDFDFISIVKTSYSKIPKNQITNCLGGNLILYKTASDLLLYNLVIEINNLMLDSYGKALKAEDLNQAADIAVNNMWNVMKIVNKIVEKIPTKRDLDKYISTLNNYSLSYMLRDPAVMKYITLDLLIFANIHINKEQAETLIIEKPYITETVPETKRNRLLDVIDLLNKYPGKLTKYNSETEAMDSMAVEYKIQYYDIESLIFISLNRSLALVPIAIIQNGLCVENEKGSRQVFLHTIYGFFDYSNLNSYFPFDIEYTILFQIEKRSKKLVVTSSKKSKYYMNFNYNKNNLIDMYELDKAVNKYNESLKDNLKDMALTDDVEIWKKRCWELLFYKIWCIICLPIVQILKLARAIFRFVYDPRKGDFSIYEKIVFTAVAFLIVLKLPNKITLDEIYDMLWTL</sequence>
<organism evidence="1 2">
    <name type="scientific">Nematocida parisii (strain ERTm3)</name>
    <name type="common">Nematode killer fungus</name>
    <dbReference type="NCBI Taxonomy" id="935791"/>
    <lineage>
        <taxon>Eukaryota</taxon>
        <taxon>Fungi</taxon>
        <taxon>Fungi incertae sedis</taxon>
        <taxon>Microsporidia</taxon>
        <taxon>Nematocida</taxon>
    </lineage>
</organism>
<proteinExistence type="predicted"/>
<evidence type="ECO:0000313" key="1">
    <source>
        <dbReference type="EMBL" id="EIJ89554.1"/>
    </source>
</evidence>
<protein>
    <submittedName>
        <fullName evidence="1">Uncharacterized protein</fullName>
    </submittedName>
</protein>